<proteinExistence type="inferred from homology"/>
<gene>
    <name evidence="4" type="ORF">Cabys_2886</name>
    <name evidence="5" type="ORF">Calab_0101</name>
</gene>
<dbReference type="Proteomes" id="UP000183868">
    <property type="component" value="Chromosome"/>
</dbReference>
<keyword evidence="2" id="KW-0378">Hydrolase</keyword>
<dbReference type="AlphaFoldDB" id="H1XXT2"/>
<dbReference type="InterPro" id="IPR000286">
    <property type="entry name" value="HDACs"/>
</dbReference>
<feature type="domain" description="Histone deacetylase" evidence="3">
    <location>
        <begin position="34"/>
        <end position="296"/>
    </location>
</feature>
<dbReference type="CDD" id="cd09993">
    <property type="entry name" value="HDAC_classIV"/>
    <property type="match status" value="1"/>
</dbReference>
<keyword evidence="6" id="KW-1185">Reference proteome</keyword>
<reference evidence="4 7" key="2">
    <citation type="submission" date="2016-11" db="EMBL/GenBank/DDBJ databases">
        <title>Genomic analysis of Caldithrix abyssi and proposal of a novel bacterial phylum Caldithrichaeota.</title>
        <authorList>
            <person name="Kublanov I."/>
            <person name="Sigalova O."/>
            <person name="Gavrilov S."/>
            <person name="Lebedinsky A."/>
            <person name="Ivanova N."/>
            <person name="Daum C."/>
            <person name="Reddy T."/>
            <person name="Klenk H.P."/>
            <person name="Goker M."/>
            <person name="Reva O."/>
            <person name="Miroshnichenko M."/>
            <person name="Kyprides N."/>
            <person name="Woyke T."/>
            <person name="Gelfand M."/>
        </authorList>
    </citation>
    <scope>NUCLEOTIDE SEQUENCE [LARGE SCALE GENOMIC DNA]</scope>
    <source>
        <strain evidence="4 7">LF13</strain>
    </source>
</reference>
<dbReference type="SUPFAM" id="SSF52768">
    <property type="entry name" value="Arginase/deacetylase"/>
    <property type="match status" value="1"/>
</dbReference>
<evidence type="ECO:0000313" key="6">
    <source>
        <dbReference type="Proteomes" id="UP000004671"/>
    </source>
</evidence>
<dbReference type="EMBL" id="CP018099">
    <property type="protein sequence ID" value="APF19634.1"/>
    <property type="molecule type" value="Genomic_DNA"/>
</dbReference>
<dbReference type="EMBL" id="CM001402">
    <property type="protein sequence ID" value="EHO39755.1"/>
    <property type="molecule type" value="Genomic_DNA"/>
</dbReference>
<reference evidence="5 6" key="1">
    <citation type="submission" date="2011-09" db="EMBL/GenBank/DDBJ databases">
        <title>The permanent draft genome of Caldithrix abyssi DSM 13497.</title>
        <authorList>
            <consortium name="US DOE Joint Genome Institute (JGI-PGF)"/>
            <person name="Lucas S."/>
            <person name="Han J."/>
            <person name="Lapidus A."/>
            <person name="Bruce D."/>
            <person name="Goodwin L."/>
            <person name="Pitluck S."/>
            <person name="Peters L."/>
            <person name="Kyrpides N."/>
            <person name="Mavromatis K."/>
            <person name="Ivanova N."/>
            <person name="Mikhailova N."/>
            <person name="Chertkov O."/>
            <person name="Detter J.C."/>
            <person name="Tapia R."/>
            <person name="Han C."/>
            <person name="Land M."/>
            <person name="Hauser L."/>
            <person name="Markowitz V."/>
            <person name="Cheng J.-F."/>
            <person name="Hugenholtz P."/>
            <person name="Woyke T."/>
            <person name="Wu D."/>
            <person name="Spring S."/>
            <person name="Brambilla E."/>
            <person name="Klenk H.-P."/>
            <person name="Eisen J.A."/>
        </authorList>
    </citation>
    <scope>NUCLEOTIDE SEQUENCE [LARGE SCALE GENOMIC DNA]</scope>
    <source>
        <strain evidence="5 6">DSM 13497</strain>
    </source>
</reference>
<dbReference type="InterPro" id="IPR044150">
    <property type="entry name" value="HDAC_classIV"/>
</dbReference>
<dbReference type="GO" id="GO:0016787">
    <property type="term" value="F:hydrolase activity"/>
    <property type="evidence" value="ECO:0007669"/>
    <property type="project" value="UniProtKB-KW"/>
</dbReference>
<dbReference type="PANTHER" id="PTHR10625:SF19">
    <property type="entry name" value="HISTONE DEACETYLASE 12"/>
    <property type="match status" value="1"/>
</dbReference>
<dbReference type="InParanoid" id="H1XXT2"/>
<dbReference type="PRINTS" id="PR01270">
    <property type="entry name" value="HDASUPER"/>
</dbReference>
<dbReference type="OrthoDB" id="9808367at2"/>
<evidence type="ECO:0000259" key="3">
    <source>
        <dbReference type="Pfam" id="PF00850"/>
    </source>
</evidence>
<comment type="similarity">
    <text evidence="1">Belongs to the histone deacetylase family.</text>
</comment>
<dbReference type="RefSeq" id="WP_006926627.1">
    <property type="nucleotide sequence ID" value="NZ_CM001402.1"/>
</dbReference>
<dbReference type="HOGENOM" id="CLU_007727_1_0_0"/>
<dbReference type="InterPro" id="IPR023801">
    <property type="entry name" value="His_deacetylse_dom"/>
</dbReference>
<dbReference type="Pfam" id="PF00850">
    <property type="entry name" value="Hist_deacetyl"/>
    <property type="match status" value="1"/>
</dbReference>
<dbReference type="InterPro" id="IPR037138">
    <property type="entry name" value="His_deacetylse_dom_sf"/>
</dbReference>
<dbReference type="GO" id="GO:0004407">
    <property type="term" value="F:histone deacetylase activity"/>
    <property type="evidence" value="ECO:0007669"/>
    <property type="project" value="InterPro"/>
</dbReference>
<dbReference type="PaxDb" id="880073-Calab_0101"/>
<protein>
    <submittedName>
        <fullName evidence="4">Acetoin utilization deacetylase AcuC</fullName>
    </submittedName>
    <submittedName>
        <fullName evidence="5">Histone deacetylase superfamily</fullName>
    </submittedName>
</protein>
<dbReference type="PANTHER" id="PTHR10625">
    <property type="entry name" value="HISTONE DEACETYLASE HDAC1-RELATED"/>
    <property type="match status" value="1"/>
</dbReference>
<dbReference type="InterPro" id="IPR023696">
    <property type="entry name" value="Ureohydrolase_dom_sf"/>
</dbReference>
<evidence type="ECO:0000313" key="5">
    <source>
        <dbReference type="EMBL" id="EHO39755.1"/>
    </source>
</evidence>
<evidence type="ECO:0000313" key="4">
    <source>
        <dbReference type="EMBL" id="APF19634.1"/>
    </source>
</evidence>
<dbReference type="STRING" id="880073.Cabys_2886"/>
<dbReference type="Gene3D" id="3.40.800.20">
    <property type="entry name" value="Histone deacetylase domain"/>
    <property type="match status" value="1"/>
</dbReference>
<dbReference type="GO" id="GO:0040029">
    <property type="term" value="P:epigenetic regulation of gene expression"/>
    <property type="evidence" value="ECO:0007669"/>
    <property type="project" value="TreeGrafter"/>
</dbReference>
<dbReference type="KEGG" id="caby:Cabys_2886"/>
<sequence>MKILNLLRKEYARVVYSSDYIYGLPSVGDHQTFDIMRFKKIRDKLVEEKLLTRKNILRPYLCKYEELRLVHTDEYLRKLQNPQYVSNILKLDAVNLFYESILEYYRAVTGGTLLATAYALKNNVPTFNLGGGYHHAHPDKAEGFCLVNDIAIAIEKFRQLQRAKRFMVIDLDYHQGNGTLLYFKDDADVFTFSMHGDTWVEIDRPHNLDILLPHACDDATYMTILEKELPPVLESFKPQVVFYVAGSDVYEKDAIGDMKLTRQGILERNLFVYRLVRDRRIPLIVLAGGGYGKDSWEVYYDFIAYCLKNKR</sequence>
<evidence type="ECO:0000313" key="7">
    <source>
        <dbReference type="Proteomes" id="UP000183868"/>
    </source>
</evidence>
<evidence type="ECO:0000256" key="1">
    <source>
        <dbReference type="ARBA" id="ARBA00005947"/>
    </source>
</evidence>
<organism evidence="5 6">
    <name type="scientific">Caldithrix abyssi DSM 13497</name>
    <dbReference type="NCBI Taxonomy" id="880073"/>
    <lineage>
        <taxon>Bacteria</taxon>
        <taxon>Pseudomonadati</taxon>
        <taxon>Calditrichota</taxon>
        <taxon>Calditrichia</taxon>
        <taxon>Calditrichales</taxon>
        <taxon>Calditrichaceae</taxon>
        <taxon>Caldithrix</taxon>
    </lineage>
</organism>
<dbReference type="Proteomes" id="UP000004671">
    <property type="component" value="Chromosome"/>
</dbReference>
<evidence type="ECO:0000256" key="2">
    <source>
        <dbReference type="ARBA" id="ARBA00022801"/>
    </source>
</evidence>
<dbReference type="eggNOG" id="COG0123">
    <property type="taxonomic scope" value="Bacteria"/>
</dbReference>
<name>H1XXT2_CALAY</name>
<accession>H1XXT2</accession>